<comment type="caution">
    <text evidence="1">The sequence shown here is derived from an EMBL/GenBank/DDBJ whole genome shotgun (WGS) entry which is preliminary data.</text>
</comment>
<evidence type="ECO:0000313" key="1">
    <source>
        <dbReference type="EMBL" id="PVM82066.1"/>
    </source>
</evidence>
<name>A0A2T9JEH2_9CAUL</name>
<accession>A0A2T9JEH2</accession>
<dbReference type="AlphaFoldDB" id="A0A2T9JEH2"/>
<protein>
    <submittedName>
        <fullName evidence="1">Uncharacterized protein</fullName>
    </submittedName>
</protein>
<sequence>MQALLPNTRLLDAIKPLRPFMDAEVFGLRRDWKVFSHVFKPVGLEFVQSAGFRSLSPIFESLRRTTDLFKPIFEDLRRHEEEARRVEDAGWLPHYTTPFELLDDPDLSTEAIAQILVAHYVDGWSQVRATFEAAVQDYDVDTAAKAAMIEALDSHQAGRFRSVVALLFNEIERVTRVEFHGGAPVQISSVHSLQEAAGSLEPSELAPSGMAGMRLFGRLVNHLYVTVKTSADVERLVVDPVPNRHAATHGLVIYGSAKNSLNTLIMADYVFQVVTVVKARQRQEAAA</sequence>
<organism evidence="1 2">
    <name type="scientific">Caulobacter endophyticus</name>
    <dbReference type="NCBI Taxonomy" id="2172652"/>
    <lineage>
        <taxon>Bacteria</taxon>
        <taxon>Pseudomonadati</taxon>
        <taxon>Pseudomonadota</taxon>
        <taxon>Alphaproteobacteria</taxon>
        <taxon>Caulobacterales</taxon>
        <taxon>Caulobacteraceae</taxon>
        <taxon>Caulobacter</taxon>
    </lineage>
</organism>
<reference evidence="1 2" key="1">
    <citation type="submission" date="2018-04" db="EMBL/GenBank/DDBJ databases">
        <title>The genome sequence of Caulobacter sp. 744.</title>
        <authorList>
            <person name="Gao J."/>
            <person name="Sun J."/>
        </authorList>
    </citation>
    <scope>NUCLEOTIDE SEQUENCE [LARGE SCALE GENOMIC DNA]</scope>
    <source>
        <strain evidence="1 2">774</strain>
    </source>
</reference>
<proteinExistence type="predicted"/>
<dbReference type="EMBL" id="QDKQ01000077">
    <property type="protein sequence ID" value="PVM82066.1"/>
    <property type="molecule type" value="Genomic_DNA"/>
</dbReference>
<gene>
    <name evidence="1" type="ORF">DDF67_23940</name>
</gene>
<evidence type="ECO:0000313" key="2">
    <source>
        <dbReference type="Proteomes" id="UP000245073"/>
    </source>
</evidence>
<keyword evidence="2" id="KW-1185">Reference proteome</keyword>
<dbReference type="Proteomes" id="UP000245073">
    <property type="component" value="Unassembled WGS sequence"/>
</dbReference>